<dbReference type="PANTHER" id="PTHR43537">
    <property type="entry name" value="TRANSCRIPTIONAL REGULATOR, GNTR FAMILY"/>
    <property type="match status" value="1"/>
</dbReference>
<evidence type="ECO:0000259" key="4">
    <source>
        <dbReference type="PROSITE" id="PS50949"/>
    </source>
</evidence>
<dbReference type="EMBL" id="HG992338">
    <property type="protein sequence ID" value="CAE6710960.1"/>
    <property type="molecule type" value="Genomic_DNA"/>
</dbReference>
<evidence type="ECO:0000313" key="5">
    <source>
        <dbReference type="EMBL" id="CAE6697769.1"/>
    </source>
</evidence>
<dbReference type="SUPFAM" id="SSF46785">
    <property type="entry name" value="Winged helix' DNA-binding domain"/>
    <property type="match status" value="1"/>
</dbReference>
<evidence type="ECO:0000256" key="1">
    <source>
        <dbReference type="ARBA" id="ARBA00023015"/>
    </source>
</evidence>
<keyword evidence="8" id="KW-1185">Reference proteome</keyword>
<proteinExistence type="predicted"/>
<gene>
    <name evidence="5" type="ORF">CFBP1159_03420</name>
    <name evidence="6" type="ORF">XAC301_06790</name>
</gene>
<dbReference type="GO" id="GO:0003677">
    <property type="term" value="F:DNA binding"/>
    <property type="evidence" value="ECO:0007669"/>
    <property type="project" value="UniProtKB-KW"/>
</dbReference>
<dbReference type="GO" id="GO:0003700">
    <property type="term" value="F:DNA-binding transcription factor activity"/>
    <property type="evidence" value="ECO:0007669"/>
    <property type="project" value="InterPro"/>
</dbReference>
<evidence type="ECO:0000313" key="8">
    <source>
        <dbReference type="Proteomes" id="UP000835287"/>
    </source>
</evidence>
<sequence>MHGIHSKTTIAYTQVRRALQSGRYRPGQRIDPTTLAAEFKVSPTPVRLALHRLVGEGLVIDHARYGLQVPLLTEVALRDLYDWMDRLLRMACDIGVASTPHAPGELEPTTAPADVVKQTWKLFDAIAHATAHWSLHHAVRQTNDRLAPVRRAKHGLLDSLEEELAELTLHWQQRDLAALQTALHAYHARRIQAVPRIVAVMNERLNQASGFGD</sequence>
<organism evidence="5 7">
    <name type="scientific">Xanthomonas arboricola pv. corylina</name>
    <dbReference type="NCBI Taxonomy" id="487821"/>
    <lineage>
        <taxon>Bacteria</taxon>
        <taxon>Pseudomonadati</taxon>
        <taxon>Pseudomonadota</taxon>
        <taxon>Gammaproteobacteria</taxon>
        <taxon>Lysobacterales</taxon>
        <taxon>Lysobacteraceae</taxon>
        <taxon>Xanthomonas</taxon>
    </lineage>
</organism>
<dbReference type="SMART" id="SM00345">
    <property type="entry name" value="HTH_GNTR"/>
    <property type="match status" value="1"/>
</dbReference>
<dbReference type="Gene3D" id="1.10.10.10">
    <property type="entry name" value="Winged helix-like DNA-binding domain superfamily/Winged helix DNA-binding domain"/>
    <property type="match status" value="1"/>
</dbReference>
<dbReference type="PANTHER" id="PTHR43537:SF24">
    <property type="entry name" value="GLUCONATE OPERON TRANSCRIPTIONAL REPRESSOR"/>
    <property type="match status" value="1"/>
</dbReference>
<dbReference type="EMBL" id="HG992341">
    <property type="protein sequence ID" value="CAE6697769.1"/>
    <property type="molecule type" value="Genomic_DNA"/>
</dbReference>
<dbReference type="InterPro" id="IPR000524">
    <property type="entry name" value="Tscrpt_reg_HTH_GntR"/>
</dbReference>
<dbReference type="EMBL" id="HG992341">
    <property type="protein sequence ID" value="CAE6697751.1"/>
    <property type="molecule type" value="Genomic_DNA"/>
</dbReference>
<evidence type="ECO:0000256" key="2">
    <source>
        <dbReference type="ARBA" id="ARBA00023125"/>
    </source>
</evidence>
<evidence type="ECO:0000313" key="6">
    <source>
        <dbReference type="EMBL" id="CAE6710939.1"/>
    </source>
</evidence>
<dbReference type="AlphaFoldDB" id="A0A8D6UJI0"/>
<protein>
    <recommendedName>
        <fullName evidence="4">HTH gntR-type domain-containing protein</fullName>
    </recommendedName>
</protein>
<keyword evidence="2" id="KW-0238">DNA-binding</keyword>
<dbReference type="InterPro" id="IPR036390">
    <property type="entry name" value="WH_DNA-bd_sf"/>
</dbReference>
<name>A0A8D6UJI0_9XANT</name>
<dbReference type="RefSeq" id="WP_172641699.1">
    <property type="nucleotide sequence ID" value="NZ_CP166095.2"/>
</dbReference>
<dbReference type="InterPro" id="IPR036388">
    <property type="entry name" value="WH-like_DNA-bd_sf"/>
</dbReference>
<feature type="domain" description="HTH gntR-type" evidence="4">
    <location>
        <begin position="5"/>
        <end position="72"/>
    </location>
</feature>
<dbReference type="Proteomes" id="UP000835243">
    <property type="component" value="Chromosome"/>
</dbReference>
<keyword evidence="3" id="KW-0804">Transcription</keyword>
<evidence type="ECO:0000313" key="7">
    <source>
        <dbReference type="Proteomes" id="UP000835243"/>
    </source>
</evidence>
<reference evidence="7 8" key="1">
    <citation type="submission" date="2021-02" db="EMBL/GenBank/DDBJ databases">
        <authorList>
            <person name="Pothier F. J."/>
        </authorList>
    </citation>
    <scope>NUCLEOTIDE SEQUENCE [LARGE SCALE GENOMIC DNA]</scope>
    <source>
        <strain evidence="6 8">301</strain>
        <strain evidence="5 7">CFBP 1159</strain>
    </source>
</reference>
<dbReference type="Pfam" id="PF00392">
    <property type="entry name" value="GntR"/>
    <property type="match status" value="1"/>
</dbReference>
<evidence type="ECO:0000256" key="3">
    <source>
        <dbReference type="ARBA" id="ARBA00023163"/>
    </source>
</evidence>
<keyword evidence="1" id="KW-0805">Transcription regulation</keyword>
<accession>A0A8D6UJI0</accession>
<dbReference type="Proteomes" id="UP000835287">
    <property type="component" value="Chromosome"/>
</dbReference>
<dbReference type="PROSITE" id="PS50949">
    <property type="entry name" value="HTH_GNTR"/>
    <property type="match status" value="1"/>
</dbReference>
<dbReference type="EMBL" id="HG992338">
    <property type="protein sequence ID" value="CAE6710939.1"/>
    <property type="molecule type" value="Genomic_DNA"/>
</dbReference>